<accession>A0A3P6R357</accession>
<dbReference type="EMBL" id="UYRV01010345">
    <property type="protein sequence ID" value="VDK57372.1"/>
    <property type="molecule type" value="Genomic_DNA"/>
</dbReference>
<reference evidence="1 2" key="1">
    <citation type="submission" date="2018-11" db="EMBL/GenBank/DDBJ databases">
        <authorList>
            <consortium name="Pathogen Informatics"/>
        </authorList>
    </citation>
    <scope>NUCLEOTIDE SEQUENCE [LARGE SCALE GENOMIC DNA]</scope>
</reference>
<evidence type="ECO:0000313" key="2">
    <source>
        <dbReference type="Proteomes" id="UP000271889"/>
    </source>
</evidence>
<name>A0A3P6R357_CYLGO</name>
<keyword evidence="2" id="KW-1185">Reference proteome</keyword>
<evidence type="ECO:0000313" key="1">
    <source>
        <dbReference type="EMBL" id="VDK57372.1"/>
    </source>
</evidence>
<gene>
    <name evidence="1" type="ORF">CGOC_LOCUS3964</name>
</gene>
<organism evidence="1 2">
    <name type="scientific">Cylicostephanus goldi</name>
    <name type="common">Nematode worm</name>
    <dbReference type="NCBI Taxonomy" id="71465"/>
    <lineage>
        <taxon>Eukaryota</taxon>
        <taxon>Metazoa</taxon>
        <taxon>Ecdysozoa</taxon>
        <taxon>Nematoda</taxon>
        <taxon>Chromadorea</taxon>
        <taxon>Rhabditida</taxon>
        <taxon>Rhabditina</taxon>
        <taxon>Rhabditomorpha</taxon>
        <taxon>Strongyloidea</taxon>
        <taxon>Strongylidae</taxon>
        <taxon>Cylicostephanus</taxon>
    </lineage>
</organism>
<proteinExistence type="predicted"/>
<protein>
    <submittedName>
        <fullName evidence="1">Uncharacterized protein</fullName>
    </submittedName>
</protein>
<sequence>MHRWIRIVFGLNKPNLSTDDSKSITRQLSPPLRGISLCWFGTGWKRDNRNVRGDDNEGGKTSTTTAAVAQKGGAAFGEEPQVTGCRPGYIETVNWVSSSC</sequence>
<dbReference type="AlphaFoldDB" id="A0A3P6R357"/>
<dbReference type="Proteomes" id="UP000271889">
    <property type="component" value="Unassembled WGS sequence"/>
</dbReference>